<evidence type="ECO:0000256" key="2">
    <source>
        <dbReference type="SAM" id="MobiDB-lite"/>
    </source>
</evidence>
<feature type="coiled-coil region" evidence="1">
    <location>
        <begin position="112"/>
        <end position="146"/>
    </location>
</feature>
<name>I0YSS9_COCSC</name>
<reference evidence="3 4" key="1">
    <citation type="journal article" date="2012" name="Genome Biol.">
        <title>The genome of the polar eukaryotic microalga coccomyxa subellipsoidea reveals traits of cold adaptation.</title>
        <authorList>
            <person name="Blanc G."/>
            <person name="Agarkova I."/>
            <person name="Grimwood J."/>
            <person name="Kuo A."/>
            <person name="Brueggeman A."/>
            <person name="Dunigan D."/>
            <person name="Gurnon J."/>
            <person name="Ladunga I."/>
            <person name="Lindquist E."/>
            <person name="Lucas S."/>
            <person name="Pangilinan J."/>
            <person name="Proschold T."/>
            <person name="Salamov A."/>
            <person name="Schmutz J."/>
            <person name="Weeks D."/>
            <person name="Yamada T."/>
            <person name="Claverie J.M."/>
            <person name="Grigoriev I."/>
            <person name="Van Etten J."/>
            <person name="Lomsadze A."/>
            <person name="Borodovsky M."/>
        </authorList>
    </citation>
    <scope>NUCLEOTIDE SEQUENCE [LARGE SCALE GENOMIC DNA]</scope>
    <source>
        <strain evidence="3 4">C-169</strain>
    </source>
</reference>
<accession>I0YSS9</accession>
<dbReference type="AlphaFoldDB" id="I0YSS9"/>
<dbReference type="GeneID" id="17039432"/>
<dbReference type="OrthoDB" id="10395755at2759"/>
<keyword evidence="4" id="KW-1185">Reference proteome</keyword>
<sequence>MASFLSTGLGSRLALATQPPHRGLGHSQPAGTVGPSWTTITRRQRLYDAQREVSGYEASSSQSTATTIHGWSLVDNGYAGMSEGLWGATVTGGRDDIEAMPSSSERVLRKQVSALQVQLSVAEGELDDVRKTARRTAAENEALRARIGHFEAASRDKQLALQRAQSDLAFCGNTEKQQLWSSLSESKRRIISLQDKLTATETRAAAVQKQLMQQRAQFQTFQMQHEVAAFLLVYALFRLHSH</sequence>
<organism evidence="3 4">
    <name type="scientific">Coccomyxa subellipsoidea (strain C-169)</name>
    <name type="common">Green microalga</name>
    <dbReference type="NCBI Taxonomy" id="574566"/>
    <lineage>
        <taxon>Eukaryota</taxon>
        <taxon>Viridiplantae</taxon>
        <taxon>Chlorophyta</taxon>
        <taxon>core chlorophytes</taxon>
        <taxon>Trebouxiophyceae</taxon>
        <taxon>Trebouxiophyceae incertae sedis</taxon>
        <taxon>Coccomyxaceae</taxon>
        <taxon>Coccomyxa</taxon>
        <taxon>Coccomyxa subellipsoidea</taxon>
    </lineage>
</organism>
<protein>
    <submittedName>
        <fullName evidence="3">Uncharacterized protein</fullName>
    </submittedName>
</protein>
<dbReference type="EMBL" id="AGSI01000012">
    <property type="protein sequence ID" value="EIE21448.1"/>
    <property type="molecule type" value="Genomic_DNA"/>
</dbReference>
<keyword evidence="1" id="KW-0175">Coiled coil</keyword>
<proteinExistence type="predicted"/>
<dbReference type="KEGG" id="csl:COCSUDRAFT_53993"/>
<feature type="region of interest" description="Disordered" evidence="2">
    <location>
        <begin position="16"/>
        <end position="36"/>
    </location>
</feature>
<evidence type="ECO:0000313" key="3">
    <source>
        <dbReference type="EMBL" id="EIE21448.1"/>
    </source>
</evidence>
<dbReference type="Proteomes" id="UP000007264">
    <property type="component" value="Unassembled WGS sequence"/>
</dbReference>
<gene>
    <name evidence="3" type="ORF">COCSUDRAFT_53993</name>
</gene>
<comment type="caution">
    <text evidence="3">The sequence shown here is derived from an EMBL/GenBank/DDBJ whole genome shotgun (WGS) entry which is preliminary data.</text>
</comment>
<evidence type="ECO:0000256" key="1">
    <source>
        <dbReference type="SAM" id="Coils"/>
    </source>
</evidence>
<dbReference type="RefSeq" id="XP_005645992.1">
    <property type="nucleotide sequence ID" value="XM_005645935.1"/>
</dbReference>
<evidence type="ECO:0000313" key="4">
    <source>
        <dbReference type="Proteomes" id="UP000007264"/>
    </source>
</evidence>